<proteinExistence type="inferred from homology"/>
<dbReference type="Gene3D" id="1.10.1400.10">
    <property type="match status" value="1"/>
</dbReference>
<dbReference type="Proteomes" id="UP000076079">
    <property type="component" value="Chromosome"/>
</dbReference>
<evidence type="ECO:0000313" key="8">
    <source>
        <dbReference type="Proteomes" id="UP000076079"/>
    </source>
</evidence>
<dbReference type="InterPro" id="IPR002692">
    <property type="entry name" value="S45"/>
</dbReference>
<dbReference type="GO" id="GO:0017000">
    <property type="term" value="P:antibiotic biosynthetic process"/>
    <property type="evidence" value="ECO:0007669"/>
    <property type="project" value="InterPro"/>
</dbReference>
<dbReference type="EMBL" id="CP015136">
    <property type="protein sequence ID" value="AMY12397.1"/>
    <property type="molecule type" value="Genomic_DNA"/>
</dbReference>
<dbReference type="PATRIC" id="fig|1813736.3.peg.5958"/>
<comment type="similarity">
    <text evidence="1">Belongs to the peptidase S45 family.</text>
</comment>
<evidence type="ECO:0000256" key="2">
    <source>
        <dbReference type="ARBA" id="ARBA00022729"/>
    </source>
</evidence>
<dbReference type="Gene3D" id="3.60.20.10">
    <property type="entry name" value="Glutamine Phosphoribosylpyrophosphate, subunit 1, domain 1"/>
    <property type="match status" value="1"/>
</dbReference>
<dbReference type="RefSeq" id="WP_110173858.1">
    <property type="nucleotide sequence ID" value="NZ_CP015136.1"/>
</dbReference>
<dbReference type="CDD" id="cd01936">
    <property type="entry name" value="Ntn_CA"/>
    <property type="match status" value="1"/>
</dbReference>
<evidence type="ECO:0000256" key="4">
    <source>
        <dbReference type="ARBA" id="ARBA00023145"/>
    </source>
</evidence>
<organism evidence="7 8">
    <name type="scientific">Luteitalea pratensis</name>
    <dbReference type="NCBI Taxonomy" id="1855912"/>
    <lineage>
        <taxon>Bacteria</taxon>
        <taxon>Pseudomonadati</taxon>
        <taxon>Acidobacteriota</taxon>
        <taxon>Vicinamibacteria</taxon>
        <taxon>Vicinamibacterales</taxon>
        <taxon>Vicinamibacteraceae</taxon>
        <taxon>Luteitalea</taxon>
    </lineage>
</organism>
<dbReference type="EC" id="3.5.1.97" evidence="7"/>
<name>A0A143PUJ0_LUTPR</name>
<keyword evidence="4" id="KW-0865">Zymogen</keyword>
<dbReference type="SUPFAM" id="SSF56235">
    <property type="entry name" value="N-terminal nucleophile aminohydrolases (Ntn hydrolases)"/>
    <property type="match status" value="1"/>
</dbReference>
<dbReference type="InterPro" id="IPR043147">
    <property type="entry name" value="Penicillin_amidase_A-knob"/>
</dbReference>
<dbReference type="PANTHER" id="PTHR34218">
    <property type="entry name" value="PEPTIDASE S45 PENICILLIN AMIDASE"/>
    <property type="match status" value="1"/>
</dbReference>
<dbReference type="PIRSF" id="PIRSF001227">
    <property type="entry name" value="Pen_acylase"/>
    <property type="match status" value="1"/>
</dbReference>
<evidence type="ECO:0000256" key="3">
    <source>
        <dbReference type="ARBA" id="ARBA00022801"/>
    </source>
</evidence>
<dbReference type="OrthoDB" id="9759796at2"/>
<evidence type="ECO:0000313" key="7">
    <source>
        <dbReference type="EMBL" id="AMY12397.1"/>
    </source>
</evidence>
<keyword evidence="3 7" id="KW-0378">Hydrolase</keyword>
<dbReference type="InterPro" id="IPR023343">
    <property type="entry name" value="Penicillin_amidase_dom1"/>
</dbReference>
<gene>
    <name evidence="7" type="primary">pvdQ</name>
    <name evidence="7" type="ORF">LuPra_05670</name>
</gene>
<dbReference type="Gene3D" id="2.30.120.10">
    <property type="match status" value="1"/>
</dbReference>
<keyword evidence="2 6" id="KW-0732">Signal</keyword>
<evidence type="ECO:0000256" key="1">
    <source>
        <dbReference type="ARBA" id="ARBA00006586"/>
    </source>
</evidence>
<dbReference type="PANTHER" id="PTHR34218:SF3">
    <property type="entry name" value="ACYL-HOMOSERINE LACTONE ACYLASE PVDQ"/>
    <property type="match status" value="1"/>
</dbReference>
<protein>
    <submittedName>
        <fullName evidence="7">Acyl-homoserine lactone acylase PvdQ</fullName>
        <ecNumber evidence="7">3.5.1.97</ecNumber>
    </submittedName>
</protein>
<dbReference type="InterPro" id="IPR029055">
    <property type="entry name" value="Ntn_hydrolases_N"/>
</dbReference>
<feature type="signal peptide" evidence="6">
    <location>
        <begin position="1"/>
        <end position="22"/>
    </location>
</feature>
<dbReference type="STRING" id="1855912.LuPra_05670"/>
<reference evidence="8" key="2">
    <citation type="submission" date="2016-04" db="EMBL/GenBank/DDBJ databases">
        <title>First Complete Genome Sequence of a Subdivision 6 Acidobacterium.</title>
        <authorList>
            <person name="Huang S."/>
            <person name="Vieira S."/>
            <person name="Bunk B."/>
            <person name="Riedel T."/>
            <person name="Sproeer C."/>
            <person name="Overmann J."/>
        </authorList>
    </citation>
    <scope>NUCLEOTIDE SEQUENCE [LARGE SCALE GENOMIC DNA]</scope>
    <source>
        <strain evidence="8">DSM 100886 HEG_-6_39</strain>
    </source>
</reference>
<feature type="active site" description="Nucleophile" evidence="5">
    <location>
        <position position="201"/>
    </location>
</feature>
<evidence type="ECO:0000256" key="5">
    <source>
        <dbReference type="PIRSR" id="PIRSR001227-1"/>
    </source>
</evidence>
<dbReference type="InterPro" id="IPR014395">
    <property type="entry name" value="Pen/GL7ACA/AHL_acylase"/>
</dbReference>
<feature type="chain" id="PRO_5007511993" evidence="6">
    <location>
        <begin position="23"/>
        <end position="796"/>
    </location>
</feature>
<accession>A0A143PUJ0</accession>
<dbReference type="InterPro" id="IPR043146">
    <property type="entry name" value="Penicillin_amidase_N_B-knob"/>
</dbReference>
<dbReference type="Gene3D" id="1.10.439.10">
    <property type="entry name" value="Penicillin Amidohydrolase, domain 1"/>
    <property type="match status" value="1"/>
</dbReference>
<keyword evidence="8" id="KW-1185">Reference proteome</keyword>
<dbReference type="GO" id="GO:0016811">
    <property type="term" value="F:hydrolase activity, acting on carbon-nitrogen (but not peptide) bonds, in linear amides"/>
    <property type="evidence" value="ECO:0007669"/>
    <property type="project" value="InterPro"/>
</dbReference>
<dbReference type="Pfam" id="PF01804">
    <property type="entry name" value="Penicil_amidase"/>
    <property type="match status" value="1"/>
</dbReference>
<dbReference type="AlphaFoldDB" id="A0A143PUJ0"/>
<reference evidence="7 8" key="1">
    <citation type="journal article" date="2016" name="Genome Announc.">
        <title>First Complete Genome Sequence of a Subdivision 6 Acidobacterium Strain.</title>
        <authorList>
            <person name="Huang S."/>
            <person name="Vieira S."/>
            <person name="Bunk B."/>
            <person name="Riedel T."/>
            <person name="Sproer C."/>
            <person name="Overmann J."/>
        </authorList>
    </citation>
    <scope>NUCLEOTIDE SEQUENCE [LARGE SCALE GENOMIC DNA]</scope>
    <source>
        <strain evidence="8">DSM 100886 HEG_-6_39</strain>
    </source>
</reference>
<sequence precursor="true">MRPIALLAGSLCVIAGLSPLHAQSTTPASYEATVRRTSYGIPHITAKDLGSLGFGEGYALAQDHFCSLADQIVRARGERAKYFGPGEKDVHLNSDVAMKALRVAELGAEDIGRVPERREWFTGYAAGANAYLAKVTPAGVAGWCRGAPWLRPITAEDVAARSRLVILTLPAFASMIATAAPPAVGATPAAVELPDLGAALSNGWAIGKERTDTGRGMLLANPHYPWVGSNRFWEKHLVIPGRLDVYGVGLLGIPGVAIGFNRHVAWTHTVSAGARYTGYALTLVPGAPTSYVYDGKPRAMTKRQVSVQVRQPDATVSTSTRDVYFSHYGPIVNFPDLPWTATRAIALRDANADNDEALQTWLVMAQAGSLEDLKRAQGEPGGISFVNTIATSADGRALYVDASSAPYLSAEALALYRARLASDEDTKAASARNLMLLDGGDPRFEWVTDPRARDPGIVPTELAPQLERTDYVFNANDSYWISNAKVPLTGFSPVHGREDSPRSLRTRMNVRLLDDPSPSGPAGADGRFSLDELAAAVFSNRSMSAELLKAALVARCQAEPDRTVENRTVHLSAACGVLGTWNGVYDVDSRGAVLWREFITQFRGPDLTRAGKLFATDFDPAHPVTTPRDLAVGAGGHDGVLEALARAVLLIERAGIQVDTPLGDVQIAERGGKRIPIHGGLGAEEGIANLVDFAPNASTLESDGSPVPGVEGSRYLTHAGYRVNRGSSFVMVLGYTDGGPSARALLTYGQSGDPSSPHFSDQTELYSRKVWRDVLFTDEQIAADPNLRTEIVRAPR</sequence>
<dbReference type="KEGG" id="abac:LuPra_05670"/>
<evidence type="ECO:0000256" key="6">
    <source>
        <dbReference type="SAM" id="SignalP"/>
    </source>
</evidence>